<proteinExistence type="inferred from homology"/>
<dbReference type="HOGENOM" id="CLU_023995_0_1_1"/>
<dbReference type="PANTHER" id="PTHR12317:SF79">
    <property type="entry name" value="ACYLTRANSFERASE"/>
    <property type="match status" value="1"/>
</dbReference>
<keyword evidence="7 11" id="KW-1133">Transmembrane helix</keyword>
<gene>
    <name evidence="12" type="primary">AUGUSTUS-3.0.2_00681</name>
    <name evidence="12" type="ORF">TcasGA2_TC000681</name>
</gene>
<dbReference type="GO" id="GO:0004144">
    <property type="term" value="F:diacylglycerol O-acyltransferase activity"/>
    <property type="evidence" value="ECO:0000318"/>
    <property type="project" value="GO_Central"/>
</dbReference>
<dbReference type="PhylomeDB" id="D6W8X3"/>
<reference evidence="12 13" key="1">
    <citation type="journal article" date="2008" name="Nature">
        <title>The genome of the model beetle and pest Tribolium castaneum.</title>
        <authorList>
            <consortium name="Tribolium Genome Sequencing Consortium"/>
            <person name="Richards S."/>
            <person name="Gibbs R.A."/>
            <person name="Weinstock G.M."/>
            <person name="Brown S.J."/>
            <person name="Denell R."/>
            <person name="Beeman R.W."/>
            <person name="Gibbs R."/>
            <person name="Beeman R.W."/>
            <person name="Brown S.J."/>
            <person name="Bucher G."/>
            <person name="Friedrich M."/>
            <person name="Grimmelikhuijzen C.J."/>
            <person name="Klingler M."/>
            <person name="Lorenzen M."/>
            <person name="Richards S."/>
            <person name="Roth S."/>
            <person name="Schroder R."/>
            <person name="Tautz D."/>
            <person name="Zdobnov E.M."/>
            <person name="Muzny D."/>
            <person name="Gibbs R.A."/>
            <person name="Weinstock G.M."/>
            <person name="Attaway T."/>
            <person name="Bell S."/>
            <person name="Buhay C.J."/>
            <person name="Chandrabose M.N."/>
            <person name="Chavez D."/>
            <person name="Clerk-Blankenburg K.P."/>
            <person name="Cree A."/>
            <person name="Dao M."/>
            <person name="Davis C."/>
            <person name="Chacko J."/>
            <person name="Dinh H."/>
            <person name="Dugan-Rocha S."/>
            <person name="Fowler G."/>
            <person name="Garner T.T."/>
            <person name="Garnes J."/>
            <person name="Gnirke A."/>
            <person name="Hawes A."/>
            <person name="Hernandez J."/>
            <person name="Hines S."/>
            <person name="Holder M."/>
            <person name="Hume J."/>
            <person name="Jhangiani S.N."/>
            <person name="Joshi V."/>
            <person name="Khan Z.M."/>
            <person name="Jackson L."/>
            <person name="Kovar C."/>
            <person name="Kowis A."/>
            <person name="Lee S."/>
            <person name="Lewis L.R."/>
            <person name="Margolis J."/>
            <person name="Morgan M."/>
            <person name="Nazareth L.V."/>
            <person name="Nguyen N."/>
            <person name="Okwuonu G."/>
            <person name="Parker D."/>
            <person name="Richards S."/>
            <person name="Ruiz S.J."/>
            <person name="Santibanez J."/>
            <person name="Savard J."/>
            <person name="Scherer S.E."/>
            <person name="Schneider B."/>
            <person name="Sodergren E."/>
            <person name="Tautz D."/>
            <person name="Vattahil S."/>
            <person name="Villasana D."/>
            <person name="White C.S."/>
            <person name="Wright R."/>
            <person name="Park Y."/>
            <person name="Beeman R.W."/>
            <person name="Lord J."/>
            <person name="Oppert B."/>
            <person name="Lorenzen M."/>
            <person name="Brown S."/>
            <person name="Wang L."/>
            <person name="Savard J."/>
            <person name="Tautz D."/>
            <person name="Richards S."/>
            <person name="Weinstock G."/>
            <person name="Gibbs R.A."/>
            <person name="Liu Y."/>
            <person name="Worley K."/>
            <person name="Weinstock G."/>
            <person name="Elsik C.G."/>
            <person name="Reese J.T."/>
            <person name="Elhaik E."/>
            <person name="Landan G."/>
            <person name="Graur D."/>
            <person name="Arensburger P."/>
            <person name="Atkinson P."/>
            <person name="Beeman R.W."/>
            <person name="Beidler J."/>
            <person name="Brown S.J."/>
            <person name="Demuth J.P."/>
            <person name="Drury D.W."/>
            <person name="Du Y.Z."/>
            <person name="Fujiwara H."/>
            <person name="Lorenzen M."/>
            <person name="Maselli V."/>
            <person name="Osanai M."/>
            <person name="Park Y."/>
            <person name="Robertson H.M."/>
            <person name="Tu Z."/>
            <person name="Wang J.J."/>
            <person name="Wang S."/>
            <person name="Richards S."/>
            <person name="Song H."/>
            <person name="Zhang L."/>
            <person name="Sodergren E."/>
            <person name="Werner D."/>
            <person name="Stanke M."/>
            <person name="Morgenstern B."/>
            <person name="Solovyev V."/>
            <person name="Kosarev P."/>
            <person name="Brown G."/>
            <person name="Chen H.C."/>
            <person name="Ermolaeva O."/>
            <person name="Hlavina W."/>
            <person name="Kapustin Y."/>
            <person name="Kiryutin B."/>
            <person name="Kitts P."/>
            <person name="Maglott D."/>
            <person name="Pruitt K."/>
            <person name="Sapojnikov V."/>
            <person name="Souvorov A."/>
            <person name="Mackey A.J."/>
            <person name="Waterhouse R.M."/>
            <person name="Wyder S."/>
            <person name="Zdobnov E.M."/>
            <person name="Zdobnov E.M."/>
            <person name="Wyder S."/>
            <person name="Kriventseva E.V."/>
            <person name="Kadowaki T."/>
            <person name="Bork P."/>
            <person name="Aranda M."/>
            <person name="Bao R."/>
            <person name="Beermann A."/>
            <person name="Berns N."/>
            <person name="Bolognesi R."/>
            <person name="Bonneton F."/>
            <person name="Bopp D."/>
            <person name="Brown S.J."/>
            <person name="Bucher G."/>
            <person name="Butts T."/>
            <person name="Chaumot A."/>
            <person name="Denell R.E."/>
            <person name="Ferrier D.E."/>
            <person name="Friedrich M."/>
            <person name="Gordon C.M."/>
            <person name="Jindra M."/>
            <person name="Klingler M."/>
            <person name="Lan Q."/>
            <person name="Lattorff H.M."/>
            <person name="Laudet V."/>
            <person name="von Levetsow C."/>
            <person name="Liu Z."/>
            <person name="Lutz R."/>
            <person name="Lynch J.A."/>
            <person name="da Fonseca R.N."/>
            <person name="Posnien N."/>
            <person name="Reuter R."/>
            <person name="Roth S."/>
            <person name="Savard J."/>
            <person name="Schinko J.B."/>
            <person name="Schmitt C."/>
            <person name="Schoppmeier M."/>
            <person name="Schroder R."/>
            <person name="Shippy T.D."/>
            <person name="Simonnet F."/>
            <person name="Marques-Souza H."/>
            <person name="Tautz D."/>
            <person name="Tomoyasu Y."/>
            <person name="Trauner J."/>
            <person name="Van der Zee M."/>
            <person name="Vervoort M."/>
            <person name="Wittkopp N."/>
            <person name="Wimmer E.A."/>
            <person name="Yang X."/>
            <person name="Jones A.K."/>
            <person name="Sattelle D.B."/>
            <person name="Ebert P.R."/>
            <person name="Nelson D."/>
            <person name="Scott J.G."/>
            <person name="Beeman R.W."/>
            <person name="Muthukrishnan S."/>
            <person name="Kramer K.J."/>
            <person name="Arakane Y."/>
            <person name="Beeman R.W."/>
            <person name="Zhu Q."/>
            <person name="Hogenkamp D."/>
            <person name="Dixit R."/>
            <person name="Oppert B."/>
            <person name="Jiang H."/>
            <person name="Zou Z."/>
            <person name="Marshall J."/>
            <person name="Elpidina E."/>
            <person name="Vinokurov K."/>
            <person name="Oppert C."/>
            <person name="Zou Z."/>
            <person name="Evans J."/>
            <person name="Lu Z."/>
            <person name="Zhao P."/>
            <person name="Sumathipala N."/>
            <person name="Altincicek B."/>
            <person name="Vilcinskas A."/>
            <person name="Williams M."/>
            <person name="Hultmark D."/>
            <person name="Hetru C."/>
            <person name="Jiang H."/>
            <person name="Grimmelikhuijzen C.J."/>
            <person name="Hauser F."/>
            <person name="Cazzamali G."/>
            <person name="Williamson M."/>
            <person name="Park Y."/>
            <person name="Li B."/>
            <person name="Tanaka Y."/>
            <person name="Predel R."/>
            <person name="Neupert S."/>
            <person name="Schachtner J."/>
            <person name="Verleyen P."/>
            <person name="Raible F."/>
            <person name="Bork P."/>
            <person name="Friedrich M."/>
            <person name="Walden K.K."/>
            <person name="Robertson H.M."/>
            <person name="Angeli S."/>
            <person name="Foret S."/>
            <person name="Bucher G."/>
            <person name="Schuetz S."/>
            <person name="Maleszka R."/>
            <person name="Wimmer E.A."/>
            <person name="Beeman R.W."/>
            <person name="Lorenzen M."/>
            <person name="Tomoyasu Y."/>
            <person name="Miller S.C."/>
            <person name="Grossmann D."/>
            <person name="Bucher G."/>
        </authorList>
    </citation>
    <scope>NUCLEOTIDE SEQUENCE [LARGE SCALE GENOMIC DNA]</scope>
    <source>
        <strain evidence="12 13">Georgia GA2</strain>
    </source>
</reference>
<dbReference type="GO" id="GO:0005789">
    <property type="term" value="C:endoplasmic reticulum membrane"/>
    <property type="evidence" value="ECO:0000318"/>
    <property type="project" value="GO_Central"/>
</dbReference>
<evidence type="ECO:0000256" key="6">
    <source>
        <dbReference type="ARBA" id="ARBA00022824"/>
    </source>
</evidence>
<dbReference type="Proteomes" id="UP000007266">
    <property type="component" value="Linkage group 2"/>
</dbReference>
<evidence type="ECO:0000256" key="3">
    <source>
        <dbReference type="ARBA" id="ARBA00022516"/>
    </source>
</evidence>
<dbReference type="EC" id="2.3.1.-" evidence="11"/>
<keyword evidence="6 11" id="KW-0256">Endoplasmic reticulum</keyword>
<evidence type="ECO:0000256" key="8">
    <source>
        <dbReference type="ARBA" id="ARBA00023098"/>
    </source>
</evidence>
<name>D6W8X3_TRICA</name>
<dbReference type="AlphaFoldDB" id="D6W8X3"/>
<dbReference type="KEGG" id="tca:664010"/>
<dbReference type="SUPFAM" id="SSF69593">
    <property type="entry name" value="Glycerol-3-phosphate (1)-acyltransferase"/>
    <property type="match status" value="1"/>
</dbReference>
<evidence type="ECO:0000256" key="11">
    <source>
        <dbReference type="RuleBase" id="RU367023"/>
    </source>
</evidence>
<dbReference type="CDD" id="cd07987">
    <property type="entry name" value="LPLAT_MGAT-like"/>
    <property type="match status" value="1"/>
</dbReference>
<keyword evidence="5 11" id="KW-0812">Transmembrane</keyword>
<dbReference type="OrthoDB" id="264532at2759"/>
<organism evidence="12 13">
    <name type="scientific">Tribolium castaneum</name>
    <name type="common">Red flour beetle</name>
    <dbReference type="NCBI Taxonomy" id="7070"/>
    <lineage>
        <taxon>Eukaryota</taxon>
        <taxon>Metazoa</taxon>
        <taxon>Ecdysozoa</taxon>
        <taxon>Arthropoda</taxon>
        <taxon>Hexapoda</taxon>
        <taxon>Insecta</taxon>
        <taxon>Pterygota</taxon>
        <taxon>Neoptera</taxon>
        <taxon>Endopterygota</taxon>
        <taxon>Coleoptera</taxon>
        <taxon>Polyphaga</taxon>
        <taxon>Cucujiformia</taxon>
        <taxon>Tenebrionidae</taxon>
        <taxon>Tenebrionidae incertae sedis</taxon>
        <taxon>Tribolium</taxon>
    </lineage>
</organism>
<feature type="transmembrane region" description="Helical" evidence="11">
    <location>
        <begin position="21"/>
        <end position="40"/>
    </location>
</feature>
<keyword evidence="9 11" id="KW-0472">Membrane</keyword>
<reference evidence="12 13" key="2">
    <citation type="journal article" date="2010" name="Nucleic Acids Res.">
        <title>BeetleBase in 2010: revisions to provide comprehensive genomic information for Tribolium castaneum.</title>
        <authorList>
            <person name="Kim H.S."/>
            <person name="Murphy T."/>
            <person name="Xia J."/>
            <person name="Caragea D."/>
            <person name="Park Y."/>
            <person name="Beeman R.W."/>
            <person name="Lorenzen M.D."/>
            <person name="Butcher S."/>
            <person name="Manak J.R."/>
            <person name="Brown S.J."/>
        </authorList>
    </citation>
    <scope>GENOME REANNOTATION</scope>
    <source>
        <strain evidence="12 13">Georgia GA2</strain>
    </source>
</reference>
<comment type="subcellular location">
    <subcellularLocation>
        <location evidence="1 11">Endoplasmic reticulum membrane</location>
        <topology evidence="1 11">Multi-pass membrane protein</topology>
    </subcellularLocation>
</comment>
<dbReference type="Pfam" id="PF03982">
    <property type="entry name" value="DAGAT"/>
    <property type="match status" value="1"/>
</dbReference>
<evidence type="ECO:0000256" key="9">
    <source>
        <dbReference type="ARBA" id="ARBA00023136"/>
    </source>
</evidence>
<dbReference type="STRING" id="7070.D6W8X3"/>
<dbReference type="eggNOG" id="KOG0831">
    <property type="taxonomic scope" value="Eukaryota"/>
</dbReference>
<keyword evidence="10" id="KW-0012">Acyltransferase</keyword>
<evidence type="ECO:0000256" key="5">
    <source>
        <dbReference type="ARBA" id="ARBA00022692"/>
    </source>
</evidence>
<protein>
    <recommendedName>
        <fullName evidence="11">Acyltransferase</fullName>
        <ecNumber evidence="11">2.3.1.-</ecNumber>
    </recommendedName>
</protein>
<evidence type="ECO:0000313" key="13">
    <source>
        <dbReference type="Proteomes" id="UP000007266"/>
    </source>
</evidence>
<keyword evidence="4 11" id="KW-0808">Transferase</keyword>
<evidence type="ECO:0000313" key="12">
    <source>
        <dbReference type="EMBL" id="EEZ98242.1"/>
    </source>
</evidence>
<keyword evidence="13" id="KW-1185">Reference proteome</keyword>
<comment type="similarity">
    <text evidence="2 11">Belongs to the diacylglycerol acyltransferase family.</text>
</comment>
<keyword evidence="3" id="KW-0444">Lipid biosynthesis</keyword>
<dbReference type="EMBL" id="KQ971312">
    <property type="protein sequence ID" value="EEZ98242.1"/>
    <property type="molecule type" value="Genomic_DNA"/>
</dbReference>
<evidence type="ECO:0000256" key="10">
    <source>
        <dbReference type="ARBA" id="ARBA00023315"/>
    </source>
</evidence>
<comment type="caution">
    <text evidence="11">Lacks conserved residue(s) required for the propagation of feature annotation.</text>
</comment>
<dbReference type="OMA" id="YRHYRNY"/>
<evidence type="ECO:0000256" key="1">
    <source>
        <dbReference type="ARBA" id="ARBA00004477"/>
    </source>
</evidence>
<sequence>MRFFGINFDHWNTPCRKRLQFLAAGAWMFTFIFGGTILLLLCFYLLFTPLWWLVLINFCWIYYDRHSKETGGKSIEWIQNWKWFKYTSDYFLITLKLAPGFQLDPNRNYLFACFPHGVLPAGLFHAMSTKNSRFRQLYKDFSVKTVILTLLFYLPFTRELILAHGAISSSTKSINYVLSKPQGGQIVLLFPGGALEATYTKPGIYKFVVKKRKGFVRLALQNGAPLVPVITFGENDLYNITGDNYCWEVFQNIVRKMAGFTPILFNGRGIFQRSFGLVPLERPLMTVLGKPIEVTKVENPSEEQIKQLHQKFQEELVKLFDKYKYQFFDNPQDKCLELE</sequence>
<dbReference type="PANTHER" id="PTHR12317">
    <property type="entry name" value="DIACYLGLYCEROL O-ACYLTRANSFERASE"/>
    <property type="match status" value="1"/>
</dbReference>
<evidence type="ECO:0000256" key="2">
    <source>
        <dbReference type="ARBA" id="ARBA00005420"/>
    </source>
</evidence>
<keyword evidence="8" id="KW-0443">Lipid metabolism</keyword>
<evidence type="ECO:0000256" key="7">
    <source>
        <dbReference type="ARBA" id="ARBA00022989"/>
    </source>
</evidence>
<dbReference type="InterPro" id="IPR007130">
    <property type="entry name" value="DAGAT"/>
</dbReference>
<dbReference type="GO" id="GO:0019432">
    <property type="term" value="P:triglyceride biosynthetic process"/>
    <property type="evidence" value="ECO:0000318"/>
    <property type="project" value="GO_Central"/>
</dbReference>
<accession>D6W8X3</accession>
<evidence type="ECO:0000256" key="4">
    <source>
        <dbReference type="ARBA" id="ARBA00022679"/>
    </source>
</evidence>